<evidence type="ECO:0000256" key="1">
    <source>
        <dbReference type="ARBA" id="ARBA00004167"/>
    </source>
</evidence>
<evidence type="ECO:0000313" key="8">
    <source>
        <dbReference type="Proteomes" id="UP000242881"/>
    </source>
</evidence>
<dbReference type="Pfam" id="PF04011">
    <property type="entry name" value="LemA"/>
    <property type="match status" value="1"/>
</dbReference>
<name>A0A2J6WN73_9BACT</name>
<accession>A0A2J6WN73</accession>
<evidence type="ECO:0000256" key="4">
    <source>
        <dbReference type="ARBA" id="ARBA00022989"/>
    </source>
</evidence>
<keyword evidence="4 6" id="KW-1133">Transmembrane helix</keyword>
<proteinExistence type="inferred from homology"/>
<dbReference type="PANTHER" id="PTHR34478:SF1">
    <property type="entry name" value="PROTEIN LEMA"/>
    <property type="match status" value="1"/>
</dbReference>
<dbReference type="AlphaFoldDB" id="A0A2J6WN73"/>
<dbReference type="SUPFAM" id="SSF140478">
    <property type="entry name" value="LemA-like"/>
    <property type="match status" value="1"/>
</dbReference>
<evidence type="ECO:0000256" key="5">
    <source>
        <dbReference type="ARBA" id="ARBA00023136"/>
    </source>
</evidence>
<evidence type="ECO:0000256" key="3">
    <source>
        <dbReference type="ARBA" id="ARBA00022692"/>
    </source>
</evidence>
<dbReference type="InterPro" id="IPR007156">
    <property type="entry name" value="MamQ_LemA"/>
</dbReference>
<organism evidence="7 8">
    <name type="scientific">Calditerrivibrio nitroreducens</name>
    <dbReference type="NCBI Taxonomy" id="477976"/>
    <lineage>
        <taxon>Bacteria</taxon>
        <taxon>Pseudomonadati</taxon>
        <taxon>Deferribacterota</taxon>
        <taxon>Deferribacteres</taxon>
        <taxon>Deferribacterales</taxon>
        <taxon>Calditerrivibrionaceae</taxon>
    </lineage>
</organism>
<dbReference type="Proteomes" id="UP000242881">
    <property type="component" value="Unassembled WGS sequence"/>
</dbReference>
<dbReference type="EMBL" id="PNIN01000034">
    <property type="protein sequence ID" value="PMP71825.1"/>
    <property type="molecule type" value="Genomic_DNA"/>
</dbReference>
<feature type="transmembrane region" description="Helical" evidence="6">
    <location>
        <begin position="6"/>
        <end position="23"/>
    </location>
</feature>
<evidence type="ECO:0000256" key="2">
    <source>
        <dbReference type="ARBA" id="ARBA00008854"/>
    </source>
</evidence>
<dbReference type="RefSeq" id="WP_424605377.1">
    <property type="nucleotide sequence ID" value="NZ_JBNAVA010000004.1"/>
</dbReference>
<keyword evidence="5 6" id="KW-0472">Membrane</keyword>
<protein>
    <recommendedName>
        <fullName evidence="9">LemA family protein</fullName>
    </recommendedName>
</protein>
<comment type="caution">
    <text evidence="7">The sequence shown here is derived from an EMBL/GenBank/DDBJ whole genome shotgun (WGS) entry which is preliminary data.</text>
</comment>
<evidence type="ECO:0000256" key="6">
    <source>
        <dbReference type="SAM" id="Phobius"/>
    </source>
</evidence>
<evidence type="ECO:0000313" key="7">
    <source>
        <dbReference type="EMBL" id="PMP71825.1"/>
    </source>
</evidence>
<keyword evidence="3 6" id="KW-0812">Transmembrane</keyword>
<comment type="subcellular location">
    <subcellularLocation>
        <location evidence="1">Membrane</location>
        <topology evidence="1">Single-pass membrane protein</topology>
    </subcellularLocation>
</comment>
<dbReference type="InterPro" id="IPR023353">
    <property type="entry name" value="LemA-like_dom_sf"/>
</dbReference>
<dbReference type="GO" id="GO:0016020">
    <property type="term" value="C:membrane"/>
    <property type="evidence" value="ECO:0007669"/>
    <property type="project" value="UniProtKB-SubCell"/>
</dbReference>
<sequence>MTIFSIIFVGILVIVLSIGVLYYNKFVSLRNMVEEAFSSIDVQLKRRYDLIPNLVETVKGYAKHEHSTLENVVKLRNLAQSSENITDKIKNENMLTSALRSVFAIAESYPDLKANENFLSLQASLNEIENNIQSARRYYNAVVKEYNTLCESFPSVFIARMFHFGRKEFFAIDEDEKKNVKVSF</sequence>
<evidence type="ECO:0008006" key="9">
    <source>
        <dbReference type="Google" id="ProtNLM"/>
    </source>
</evidence>
<reference evidence="7 8" key="1">
    <citation type="submission" date="2018-01" db="EMBL/GenBank/DDBJ databases">
        <title>Metagenomic assembled genomes from two thermal pools in the Uzon Caldera, Kamchatka, Russia.</title>
        <authorList>
            <person name="Wilkins L."/>
            <person name="Ettinger C."/>
        </authorList>
    </citation>
    <scope>NUCLEOTIDE SEQUENCE [LARGE SCALE GENOMIC DNA]</scope>
    <source>
        <strain evidence="7">ZAV-05</strain>
    </source>
</reference>
<comment type="similarity">
    <text evidence="2">Belongs to the LemA family.</text>
</comment>
<gene>
    <name evidence="7" type="ORF">C0187_03120</name>
</gene>
<dbReference type="PANTHER" id="PTHR34478">
    <property type="entry name" value="PROTEIN LEMA"/>
    <property type="match status" value="1"/>
</dbReference>
<dbReference type="Gene3D" id="1.20.1440.20">
    <property type="entry name" value="LemA-like domain"/>
    <property type="match status" value="1"/>
</dbReference>